<dbReference type="Pfam" id="PF13424">
    <property type="entry name" value="TPR_12"/>
    <property type="match status" value="1"/>
</dbReference>
<name>A0A815QNM0_ADIRI</name>
<sequence>MGDYAKALQYYEKGLSIQQQSLPANHPDLATSYNNIGLVYDHMGDYAKALQYYEKATSYNNIGLVYGAMGDYAKGCIFLERGREIAKQPLPATHPQLSALERSVKHVKGKLCYWRRGSHGKMKLLKDIFGEICRMSFEDLI</sequence>
<dbReference type="SUPFAM" id="SSF48452">
    <property type="entry name" value="TPR-like"/>
    <property type="match status" value="1"/>
</dbReference>
<dbReference type="Proteomes" id="UP000663852">
    <property type="component" value="Unassembled WGS sequence"/>
</dbReference>
<dbReference type="OrthoDB" id="5986190at2759"/>
<feature type="repeat" description="TPR" evidence="3">
    <location>
        <begin position="30"/>
        <end position="63"/>
    </location>
</feature>
<keyword evidence="2 3" id="KW-0802">TPR repeat</keyword>
<dbReference type="AlphaFoldDB" id="A0A815QNM0"/>
<evidence type="ECO:0000256" key="2">
    <source>
        <dbReference type="ARBA" id="ARBA00022803"/>
    </source>
</evidence>
<proteinExistence type="predicted"/>
<dbReference type="PROSITE" id="PS50005">
    <property type="entry name" value="TPR"/>
    <property type="match status" value="1"/>
</dbReference>
<dbReference type="PANTHER" id="PTHR45641">
    <property type="entry name" value="TETRATRICOPEPTIDE REPEAT PROTEIN (AFU_ORTHOLOGUE AFUA_6G03870)"/>
    <property type="match status" value="1"/>
</dbReference>
<keyword evidence="1" id="KW-0677">Repeat</keyword>
<evidence type="ECO:0000256" key="1">
    <source>
        <dbReference type="ARBA" id="ARBA00022737"/>
    </source>
</evidence>
<dbReference type="PANTHER" id="PTHR45641:SF19">
    <property type="entry name" value="NEPHROCYSTIN-3"/>
    <property type="match status" value="1"/>
</dbReference>
<gene>
    <name evidence="4" type="ORF">EDS130_LOCUS40463</name>
</gene>
<dbReference type="Gene3D" id="1.25.40.10">
    <property type="entry name" value="Tetratricopeptide repeat domain"/>
    <property type="match status" value="1"/>
</dbReference>
<organism evidence="4 5">
    <name type="scientific">Adineta ricciae</name>
    <name type="common">Rotifer</name>
    <dbReference type="NCBI Taxonomy" id="249248"/>
    <lineage>
        <taxon>Eukaryota</taxon>
        <taxon>Metazoa</taxon>
        <taxon>Spiralia</taxon>
        <taxon>Gnathifera</taxon>
        <taxon>Rotifera</taxon>
        <taxon>Eurotatoria</taxon>
        <taxon>Bdelloidea</taxon>
        <taxon>Adinetida</taxon>
        <taxon>Adinetidae</taxon>
        <taxon>Adineta</taxon>
    </lineage>
</organism>
<accession>A0A815QNM0</accession>
<evidence type="ECO:0000313" key="5">
    <source>
        <dbReference type="Proteomes" id="UP000663852"/>
    </source>
</evidence>
<reference evidence="4" key="1">
    <citation type="submission" date="2021-02" db="EMBL/GenBank/DDBJ databases">
        <authorList>
            <person name="Nowell W R."/>
        </authorList>
    </citation>
    <scope>NUCLEOTIDE SEQUENCE</scope>
</reference>
<evidence type="ECO:0000256" key="3">
    <source>
        <dbReference type="PROSITE-ProRule" id="PRU00339"/>
    </source>
</evidence>
<dbReference type="PROSITE" id="PS50293">
    <property type="entry name" value="TPR_REGION"/>
    <property type="match status" value="1"/>
</dbReference>
<dbReference type="EMBL" id="CAJNOJ010000489">
    <property type="protein sequence ID" value="CAF1465947.1"/>
    <property type="molecule type" value="Genomic_DNA"/>
</dbReference>
<evidence type="ECO:0000313" key="4">
    <source>
        <dbReference type="EMBL" id="CAF1465947.1"/>
    </source>
</evidence>
<comment type="caution">
    <text evidence="4">The sequence shown here is derived from an EMBL/GenBank/DDBJ whole genome shotgun (WGS) entry which is preliminary data.</text>
</comment>
<dbReference type="InterPro" id="IPR019734">
    <property type="entry name" value="TPR_rpt"/>
</dbReference>
<dbReference type="SMART" id="SM00028">
    <property type="entry name" value="TPR"/>
    <property type="match status" value="1"/>
</dbReference>
<evidence type="ECO:0008006" key="6">
    <source>
        <dbReference type="Google" id="ProtNLM"/>
    </source>
</evidence>
<protein>
    <recommendedName>
        <fullName evidence="6">Tetratricopeptide repeat protein</fullName>
    </recommendedName>
</protein>
<dbReference type="InterPro" id="IPR011990">
    <property type="entry name" value="TPR-like_helical_dom_sf"/>
</dbReference>